<keyword evidence="4" id="KW-0997">Cell inner membrane</keyword>
<gene>
    <name evidence="7" type="ORF">SAMN02745158_02246</name>
</gene>
<dbReference type="STRING" id="1122155.SAMN02745158_02246"/>
<protein>
    <submittedName>
        <fullName evidence="7">NitT/TauT family transport system substrate-binding protein</fullName>
    </submittedName>
</protein>
<dbReference type="GO" id="GO:0005886">
    <property type="term" value="C:plasma membrane"/>
    <property type="evidence" value="ECO:0007669"/>
    <property type="project" value="UniProtKB-SubCell"/>
</dbReference>
<evidence type="ECO:0000256" key="3">
    <source>
        <dbReference type="ARBA" id="ARBA00022475"/>
    </source>
</evidence>
<reference evidence="7 8" key="1">
    <citation type="submission" date="2016-11" db="EMBL/GenBank/DDBJ databases">
        <authorList>
            <person name="Jaros S."/>
            <person name="Januszkiewicz K."/>
            <person name="Wedrychowicz H."/>
        </authorList>
    </citation>
    <scope>NUCLEOTIDE SEQUENCE [LARGE SCALE GENOMIC DNA]</scope>
    <source>
        <strain evidence="7 8">DSM 17459</strain>
    </source>
</reference>
<keyword evidence="3" id="KW-1003">Cell membrane</keyword>
<evidence type="ECO:0000256" key="5">
    <source>
        <dbReference type="ARBA" id="ARBA00023136"/>
    </source>
</evidence>
<evidence type="ECO:0000256" key="2">
    <source>
        <dbReference type="ARBA" id="ARBA00022448"/>
    </source>
</evidence>
<evidence type="ECO:0000313" key="8">
    <source>
        <dbReference type="Proteomes" id="UP000184245"/>
    </source>
</evidence>
<organism evidence="7 8">
    <name type="scientific">Lactonifactor longoviformis DSM 17459</name>
    <dbReference type="NCBI Taxonomy" id="1122155"/>
    <lineage>
        <taxon>Bacteria</taxon>
        <taxon>Bacillati</taxon>
        <taxon>Bacillota</taxon>
        <taxon>Clostridia</taxon>
        <taxon>Eubacteriales</taxon>
        <taxon>Clostridiaceae</taxon>
        <taxon>Lactonifactor</taxon>
    </lineage>
</organism>
<evidence type="ECO:0000313" key="7">
    <source>
        <dbReference type="EMBL" id="SHF00598.1"/>
    </source>
</evidence>
<dbReference type="InterPro" id="IPR044527">
    <property type="entry name" value="NrtA/CpmA_ABC-bd_dom"/>
</dbReference>
<dbReference type="Pfam" id="PF13379">
    <property type="entry name" value="NMT1_2"/>
    <property type="match status" value="1"/>
</dbReference>
<dbReference type="CDD" id="cd13553">
    <property type="entry name" value="PBP2_NrtA_CpmA_like"/>
    <property type="match status" value="1"/>
</dbReference>
<sequence length="320" mass="35291">MKRIKAFAAFLTVVLLLGSALYYKYDQIHADSGKEQVTLKIAYLPITHSLPLFKTKELFDGDVKVELVRYGGWGELMDALNTGRADGASVLIELAMKAKEQGIPLELAALGHRDGNVVITRPDITQGDQLRGKTFAIPNEQSSHNILLQELLQKNGLSTEDVQILEMAPAEMPSALQSGQIDGYCVAEPFGAKAVSAGIGRVFATSRELWEDSICCGIVWNKESVQGKEKEAERFERTYLQAGDSMTDEEAETLAEKYLGQEKEVARQSLAWISFEDLSVSRQAYDTLCEKERAFGLSQNPPSYEAFVKTQGEQGTGGRK</sequence>
<dbReference type="PANTHER" id="PTHR30024:SF43">
    <property type="entry name" value="BLL4572 PROTEIN"/>
    <property type="match status" value="1"/>
</dbReference>
<dbReference type="SUPFAM" id="SSF53850">
    <property type="entry name" value="Periplasmic binding protein-like II"/>
    <property type="match status" value="1"/>
</dbReference>
<dbReference type="Proteomes" id="UP000184245">
    <property type="component" value="Unassembled WGS sequence"/>
</dbReference>
<evidence type="ECO:0000256" key="1">
    <source>
        <dbReference type="ARBA" id="ARBA00004533"/>
    </source>
</evidence>
<comment type="subcellular location">
    <subcellularLocation>
        <location evidence="1">Cell inner membrane</location>
    </subcellularLocation>
</comment>
<name>A0A1M4Y4G9_9CLOT</name>
<keyword evidence="5" id="KW-0472">Membrane</keyword>
<dbReference type="RefSeq" id="WP_072851723.1">
    <property type="nucleotide sequence ID" value="NZ_FQVI01000010.1"/>
</dbReference>
<accession>A0A1M4Y4G9</accession>
<feature type="region of interest" description="Disordered" evidence="6">
    <location>
        <begin position="298"/>
        <end position="320"/>
    </location>
</feature>
<proteinExistence type="predicted"/>
<dbReference type="PANTHER" id="PTHR30024">
    <property type="entry name" value="ALIPHATIC SULFONATES-BINDING PROTEIN-RELATED"/>
    <property type="match status" value="1"/>
</dbReference>
<dbReference type="AlphaFoldDB" id="A0A1M4Y4G9"/>
<dbReference type="OrthoDB" id="570524at2"/>
<keyword evidence="8" id="KW-1185">Reference proteome</keyword>
<keyword evidence="2" id="KW-0813">Transport</keyword>
<dbReference type="EMBL" id="FQVI01000010">
    <property type="protein sequence ID" value="SHF00598.1"/>
    <property type="molecule type" value="Genomic_DNA"/>
</dbReference>
<evidence type="ECO:0000256" key="4">
    <source>
        <dbReference type="ARBA" id="ARBA00022519"/>
    </source>
</evidence>
<dbReference type="Gene3D" id="3.40.190.10">
    <property type="entry name" value="Periplasmic binding protein-like II"/>
    <property type="match status" value="2"/>
</dbReference>
<evidence type="ECO:0000256" key="6">
    <source>
        <dbReference type="SAM" id="MobiDB-lite"/>
    </source>
</evidence>